<protein>
    <recommendedName>
        <fullName evidence="4">DUF2306 domain-containing protein</fullName>
    </recommendedName>
</protein>
<feature type="transmembrane region" description="Helical" evidence="1">
    <location>
        <begin position="87"/>
        <end position="107"/>
    </location>
</feature>
<evidence type="ECO:0000313" key="2">
    <source>
        <dbReference type="EMBL" id="QNN79529.1"/>
    </source>
</evidence>
<feature type="transmembrane region" description="Helical" evidence="1">
    <location>
        <begin position="48"/>
        <end position="66"/>
    </location>
</feature>
<evidence type="ECO:0000256" key="1">
    <source>
        <dbReference type="SAM" id="Phobius"/>
    </source>
</evidence>
<keyword evidence="1" id="KW-0812">Transmembrane</keyword>
<evidence type="ECO:0008006" key="4">
    <source>
        <dbReference type="Google" id="ProtNLM"/>
    </source>
</evidence>
<keyword evidence="1" id="KW-0472">Membrane</keyword>
<proteinExistence type="predicted"/>
<feature type="transmembrane region" description="Helical" evidence="1">
    <location>
        <begin position="207"/>
        <end position="225"/>
    </location>
</feature>
<gene>
    <name evidence="2" type="ORF">IAE60_09080</name>
</gene>
<feature type="transmembrane region" description="Helical" evidence="1">
    <location>
        <begin position="181"/>
        <end position="200"/>
    </location>
</feature>
<dbReference type="Proteomes" id="UP000515838">
    <property type="component" value="Chromosome"/>
</dbReference>
<evidence type="ECO:0000313" key="3">
    <source>
        <dbReference type="Proteomes" id="UP000515838"/>
    </source>
</evidence>
<dbReference type="GeneID" id="81471120"/>
<dbReference type="EMBL" id="CP060731">
    <property type="protein sequence ID" value="QNN79529.1"/>
    <property type="molecule type" value="Genomic_DNA"/>
</dbReference>
<feature type="transmembrane region" description="Helical" evidence="1">
    <location>
        <begin position="150"/>
        <end position="169"/>
    </location>
</feature>
<sequence>MAVSATGAVPRRPGPWGIGSGAWMWGLVALVGVGFWKTYFSRLGLADAVTHLHSGLMLAWMAMLLAQPWLIRTRRMALHRQIGQFSYGVMPGVLLTALWLSHLRIAAAPPELFGLQSMLLYLGTAASLMLALFWGLAIVHRREPALHARYMVATALVMIDPAAARLMLALLPEGARFNPSWGGYAVTFAILAVLIVFDRAAPRGRGVFRFVAAVFALNFVLMHVVPGTPAWQSFAHGWAALGG</sequence>
<name>A0A7G9THF4_PSEMX</name>
<organism evidence="2 3">
    <name type="scientific">Pseudoxanthomonas mexicana</name>
    <dbReference type="NCBI Taxonomy" id="128785"/>
    <lineage>
        <taxon>Bacteria</taxon>
        <taxon>Pseudomonadati</taxon>
        <taxon>Pseudomonadota</taxon>
        <taxon>Gammaproteobacteria</taxon>
        <taxon>Lysobacterales</taxon>
        <taxon>Lysobacteraceae</taxon>
        <taxon>Pseudoxanthomonas</taxon>
    </lineage>
</organism>
<keyword evidence="1" id="KW-1133">Transmembrane helix</keyword>
<reference evidence="2 3" key="1">
    <citation type="submission" date="2020-08" db="EMBL/GenBank/DDBJ databases">
        <title>Streptomycin Non-resistant strain, P. mexicana.</title>
        <authorList>
            <person name="Ganesh-Kumar S."/>
            <person name="Zhe T."/>
            <person name="Yu Z."/>
            <person name="Min Y."/>
        </authorList>
    </citation>
    <scope>NUCLEOTIDE SEQUENCE [LARGE SCALE GENOMIC DNA]</scope>
    <source>
        <strain evidence="2 3">GTZY2</strain>
    </source>
</reference>
<dbReference type="RefSeq" id="WP_187574602.1">
    <property type="nucleotide sequence ID" value="NZ_CP060731.1"/>
</dbReference>
<feature type="transmembrane region" description="Helical" evidence="1">
    <location>
        <begin position="16"/>
        <end position="36"/>
    </location>
</feature>
<accession>A0A7G9THF4</accession>
<dbReference type="AlphaFoldDB" id="A0A7G9THF4"/>
<feature type="transmembrane region" description="Helical" evidence="1">
    <location>
        <begin position="119"/>
        <end position="138"/>
    </location>
</feature>